<feature type="domain" description="VWFA" evidence="1">
    <location>
        <begin position="180"/>
        <end position="390"/>
    </location>
</feature>
<accession>A0A9P7CXW6</accession>
<gene>
    <name evidence="2" type="ORF">EV702DRAFT_1271326</name>
</gene>
<organism evidence="2 3">
    <name type="scientific">Suillus placidus</name>
    <dbReference type="NCBI Taxonomy" id="48579"/>
    <lineage>
        <taxon>Eukaryota</taxon>
        <taxon>Fungi</taxon>
        <taxon>Dikarya</taxon>
        <taxon>Basidiomycota</taxon>
        <taxon>Agaricomycotina</taxon>
        <taxon>Agaricomycetes</taxon>
        <taxon>Agaricomycetidae</taxon>
        <taxon>Boletales</taxon>
        <taxon>Suillineae</taxon>
        <taxon>Suillaceae</taxon>
        <taxon>Suillus</taxon>
    </lineage>
</organism>
<dbReference type="EMBL" id="JABBWD010000074">
    <property type="protein sequence ID" value="KAG1769109.1"/>
    <property type="molecule type" value="Genomic_DNA"/>
</dbReference>
<proteinExistence type="predicted"/>
<dbReference type="InterPro" id="IPR002035">
    <property type="entry name" value="VWF_A"/>
</dbReference>
<dbReference type="CDD" id="cd00198">
    <property type="entry name" value="vWFA"/>
    <property type="match status" value="1"/>
</dbReference>
<reference evidence="2" key="1">
    <citation type="journal article" date="2020" name="New Phytol.">
        <title>Comparative genomics reveals dynamic genome evolution in host specialist ectomycorrhizal fungi.</title>
        <authorList>
            <person name="Lofgren L.A."/>
            <person name="Nguyen N.H."/>
            <person name="Vilgalys R."/>
            <person name="Ruytinx J."/>
            <person name="Liao H.L."/>
            <person name="Branco S."/>
            <person name="Kuo A."/>
            <person name="LaButti K."/>
            <person name="Lipzen A."/>
            <person name="Andreopoulos W."/>
            <person name="Pangilinan J."/>
            <person name="Riley R."/>
            <person name="Hundley H."/>
            <person name="Na H."/>
            <person name="Barry K."/>
            <person name="Grigoriev I.V."/>
            <person name="Stajich J.E."/>
            <person name="Kennedy P.G."/>
        </authorList>
    </citation>
    <scope>NUCLEOTIDE SEQUENCE</scope>
    <source>
        <strain evidence="2">DOB743</strain>
    </source>
</reference>
<comment type="caution">
    <text evidence="2">The sequence shown here is derived from an EMBL/GenBank/DDBJ whole genome shotgun (WGS) entry which is preliminary data.</text>
</comment>
<keyword evidence="3" id="KW-1185">Reference proteome</keyword>
<evidence type="ECO:0000313" key="2">
    <source>
        <dbReference type="EMBL" id="KAG1769109.1"/>
    </source>
</evidence>
<dbReference type="InterPro" id="IPR035992">
    <property type="entry name" value="Ricin_B-like_lectins"/>
</dbReference>
<dbReference type="Pfam" id="PF00092">
    <property type="entry name" value="VWA"/>
    <property type="match status" value="1"/>
</dbReference>
<dbReference type="OrthoDB" id="301415at2759"/>
<dbReference type="SUPFAM" id="SSF53300">
    <property type="entry name" value="vWA-like"/>
    <property type="match status" value="1"/>
</dbReference>
<evidence type="ECO:0000313" key="3">
    <source>
        <dbReference type="Proteomes" id="UP000714275"/>
    </source>
</evidence>
<dbReference type="Gene3D" id="3.40.50.410">
    <property type="entry name" value="von Willebrand factor, type A domain"/>
    <property type="match status" value="1"/>
</dbReference>
<dbReference type="InterPro" id="IPR036465">
    <property type="entry name" value="vWFA_dom_sf"/>
</dbReference>
<dbReference type="Proteomes" id="UP000714275">
    <property type="component" value="Unassembled WGS sequence"/>
</dbReference>
<name>A0A9P7CXW6_9AGAM</name>
<protein>
    <recommendedName>
        <fullName evidence="1">VWFA domain-containing protein</fullName>
    </recommendedName>
</protein>
<dbReference type="AlphaFoldDB" id="A0A9P7CXW6"/>
<dbReference type="SUPFAM" id="SSF50370">
    <property type="entry name" value="Ricin B-like lectins"/>
    <property type="match status" value="1"/>
</dbReference>
<dbReference type="PANTHER" id="PTHR47763:SF1">
    <property type="entry name" value="DUF659 DOMAIN-CONTAINING PROTEIN"/>
    <property type="match status" value="1"/>
</dbReference>
<dbReference type="PANTHER" id="PTHR47763">
    <property type="entry name" value="ALPHA-PROTEIN KINASE VWKA"/>
    <property type="match status" value="1"/>
</dbReference>
<evidence type="ECO:0000259" key="1">
    <source>
        <dbReference type="PROSITE" id="PS50234"/>
    </source>
</evidence>
<dbReference type="PROSITE" id="PS50234">
    <property type="entry name" value="VWFA"/>
    <property type="match status" value="1"/>
</dbReference>
<dbReference type="GO" id="GO:0004674">
    <property type="term" value="F:protein serine/threonine kinase activity"/>
    <property type="evidence" value="ECO:0007669"/>
    <property type="project" value="TreeGrafter"/>
</dbReference>
<sequence>MTYQSKPTSDGVYRIKVLNQDLFIESIPGNNPGLKLASPSPTSNKQKWTLTQVSGQSNVWTIVSVEDGSGMTYRKTADTYWGYGYPYPQNGPSLNWSILERTTDGQTFSKIKLSGESNCFDSCATGSDAVCVRVYIPDIFSCPFPSQVNFYYDQARVSDGPKQCFVFELVPKVKPSAPLDIMFLQDATGSQQPYIDTARNGITQICNTLLSGGKFAPEDLRFGLIAFRDHPPQDQSFVIQEFPFTNDFASVASNLASLTATGGGDGPECQGDALSAAYRADWRDEATKVVVLITDSPPHGIGEDGDGFSQGCPFRKSSLFFRRNGSATNVKLGIDPLRIAAGMGRAGITLYVIACEPTLSEYYKVSSFLYAAASDALLITQRASDFYQGLVRKTGGKVVNLGERPLTDEILVAKYQAEVRSMANDQKMNANDISLRLYKNFVAADMQHSTLVVDNMYEQCTQGERNVDIWFNAESLEEARNKIQEVEGDRILEKYQTPGVEQSAAIETQTISLAQVETVVQKCLMRES</sequence>
<dbReference type="InterPro" id="IPR052969">
    <property type="entry name" value="Thr-specific_kinase-like"/>
</dbReference>
<dbReference type="SMART" id="SM00327">
    <property type="entry name" value="VWA"/>
    <property type="match status" value="1"/>
</dbReference>
<dbReference type="GO" id="GO:0005737">
    <property type="term" value="C:cytoplasm"/>
    <property type="evidence" value="ECO:0007669"/>
    <property type="project" value="TreeGrafter"/>
</dbReference>